<dbReference type="GO" id="GO:0005506">
    <property type="term" value="F:iron ion binding"/>
    <property type="evidence" value="ECO:0007669"/>
    <property type="project" value="InterPro"/>
</dbReference>
<dbReference type="InterPro" id="IPR002323">
    <property type="entry name" value="Cyt_CIE"/>
</dbReference>
<keyword evidence="2 6" id="KW-0349">Heme</keyword>
<proteinExistence type="predicted"/>
<evidence type="ECO:0000313" key="9">
    <source>
        <dbReference type="EMBL" id="TFH68511.1"/>
    </source>
</evidence>
<sequence>MFNLSRTALLAAAALLLVACNPNNGPAELTEKRIAAVAERIAPHGQVAMEGDAMTAPPAAAGGVARSGEEIYNSNCVACHSSGAMGAPKFGDAAAWAARVDAKGLETIYANAINGIGMMPAKGTCMSCSDDDIKATTDYMVENSQ</sequence>
<organism evidence="9 10">
    <name type="scientific">Gammaproteobacteria bacterium LSUCC0057</name>
    <dbReference type="NCBI Taxonomy" id="2559237"/>
    <lineage>
        <taxon>Bacteria</taxon>
        <taxon>Pseudomonadati</taxon>
        <taxon>Pseudomonadota</taxon>
        <taxon>Gammaproteobacteria</taxon>
        <taxon>Cellvibrionales</taxon>
        <taxon>Porticoccaceae</taxon>
        <taxon>SAR92 clade</taxon>
    </lineage>
</organism>
<evidence type="ECO:0000256" key="7">
    <source>
        <dbReference type="SAM" id="SignalP"/>
    </source>
</evidence>
<dbReference type="PRINTS" id="PR00607">
    <property type="entry name" value="CYTCHROMECIE"/>
</dbReference>
<evidence type="ECO:0000313" key="10">
    <source>
        <dbReference type="Proteomes" id="UP000298133"/>
    </source>
</evidence>
<dbReference type="InterPro" id="IPR036909">
    <property type="entry name" value="Cyt_c-like_dom_sf"/>
</dbReference>
<keyword evidence="1" id="KW-0813">Transport</keyword>
<dbReference type="OrthoDB" id="9814708at2"/>
<dbReference type="PROSITE" id="PS51257">
    <property type="entry name" value="PROKAR_LIPOPROTEIN"/>
    <property type="match status" value="1"/>
</dbReference>
<protein>
    <submittedName>
        <fullName evidence="9">Cytochrome c5 family protein</fullName>
    </submittedName>
</protein>
<keyword evidence="3 6" id="KW-0479">Metal-binding</keyword>
<evidence type="ECO:0000256" key="3">
    <source>
        <dbReference type="ARBA" id="ARBA00022723"/>
    </source>
</evidence>
<dbReference type="PANTHER" id="PTHR40942:SF4">
    <property type="entry name" value="CYTOCHROME C5"/>
    <property type="match status" value="1"/>
</dbReference>
<comment type="caution">
    <text evidence="9">The sequence shown here is derived from an EMBL/GenBank/DDBJ whole genome shotgun (WGS) entry which is preliminary data.</text>
</comment>
<keyword evidence="7" id="KW-0732">Signal</keyword>
<reference evidence="9 10" key="1">
    <citation type="submission" date="2019-03" db="EMBL/GenBank/DDBJ databases">
        <title>Draft genome of Gammaproteobacteria bacterium LSUCC0057, a member of the SAR92 clade.</title>
        <authorList>
            <person name="Lanclos V.C."/>
            <person name="Doiron C."/>
            <person name="Henson M.W."/>
            <person name="Thrash J.C."/>
        </authorList>
    </citation>
    <scope>NUCLEOTIDE SEQUENCE [LARGE SCALE GENOMIC DNA]</scope>
    <source>
        <strain evidence="9 10">LSUCC0057</strain>
    </source>
</reference>
<keyword evidence="5 6" id="KW-0408">Iron</keyword>
<feature type="chain" id="PRO_5021277269" evidence="7">
    <location>
        <begin position="20"/>
        <end position="145"/>
    </location>
</feature>
<name>A0A4Y8UJY4_9GAMM</name>
<evidence type="ECO:0000256" key="6">
    <source>
        <dbReference type="PROSITE-ProRule" id="PRU00433"/>
    </source>
</evidence>
<feature type="domain" description="Cytochrome c" evidence="8">
    <location>
        <begin position="63"/>
        <end position="144"/>
    </location>
</feature>
<dbReference type="PROSITE" id="PS51007">
    <property type="entry name" value="CYTC"/>
    <property type="match status" value="1"/>
</dbReference>
<dbReference type="Pfam" id="PF13442">
    <property type="entry name" value="Cytochrome_CBB3"/>
    <property type="match status" value="1"/>
</dbReference>
<evidence type="ECO:0000256" key="1">
    <source>
        <dbReference type="ARBA" id="ARBA00022448"/>
    </source>
</evidence>
<dbReference type="AlphaFoldDB" id="A0A4Y8UJY4"/>
<dbReference type="PANTHER" id="PTHR40942">
    <property type="match status" value="1"/>
</dbReference>
<dbReference type="Gene3D" id="1.10.760.10">
    <property type="entry name" value="Cytochrome c-like domain"/>
    <property type="match status" value="1"/>
</dbReference>
<evidence type="ECO:0000256" key="5">
    <source>
        <dbReference type="ARBA" id="ARBA00023004"/>
    </source>
</evidence>
<dbReference type="SUPFAM" id="SSF46626">
    <property type="entry name" value="Cytochrome c"/>
    <property type="match status" value="1"/>
</dbReference>
<evidence type="ECO:0000259" key="8">
    <source>
        <dbReference type="PROSITE" id="PS51007"/>
    </source>
</evidence>
<keyword evidence="4" id="KW-0249">Electron transport</keyword>
<accession>A0A4Y8UJY4</accession>
<dbReference type="EMBL" id="SPIA01000001">
    <property type="protein sequence ID" value="TFH68511.1"/>
    <property type="molecule type" value="Genomic_DNA"/>
</dbReference>
<dbReference type="InterPro" id="IPR009056">
    <property type="entry name" value="Cyt_c-like_dom"/>
</dbReference>
<evidence type="ECO:0000256" key="4">
    <source>
        <dbReference type="ARBA" id="ARBA00022982"/>
    </source>
</evidence>
<feature type="signal peptide" evidence="7">
    <location>
        <begin position="1"/>
        <end position="19"/>
    </location>
</feature>
<dbReference type="GO" id="GO:0009055">
    <property type="term" value="F:electron transfer activity"/>
    <property type="evidence" value="ECO:0007669"/>
    <property type="project" value="InterPro"/>
</dbReference>
<dbReference type="GO" id="GO:0020037">
    <property type="term" value="F:heme binding"/>
    <property type="evidence" value="ECO:0007669"/>
    <property type="project" value="InterPro"/>
</dbReference>
<gene>
    <name evidence="9" type="ORF">E3W66_00690</name>
</gene>
<evidence type="ECO:0000256" key="2">
    <source>
        <dbReference type="ARBA" id="ARBA00022617"/>
    </source>
</evidence>
<dbReference type="Proteomes" id="UP000298133">
    <property type="component" value="Unassembled WGS sequence"/>
</dbReference>
<keyword evidence="10" id="KW-1185">Reference proteome</keyword>